<sequence length="360" mass="42024">MPKIEKIIYQSKKSLPKSFFSIPSKIYSGLGFTPEETREEVEDLFELKSKDHDMVLYTDHQNLRLVGIFPKVGATALFGYWETVEAATELNKEAFWLLQADAIAYEKTSLTGPLHFNTFHRYRLRLGETPSWKIFDREPVNPIYYPQILGDLDFRKTLTYESRRIPASEIRNIYRDKKKFVQGIEELPFTIIPLNPENWKNYEEEIYELVESIFNANPGYKTIDPAEFKLLYNLQFSEKLCPYTASLFKDSTTGKLVALTFCHPNYKSIQEEITGTPSFKRDFPKLKNPTMLAKSSGVHPDYRKMNLMNYSGAYVMLSFRELYEDTIFCLMKTDNYSRHFTDGIACEKAFYGLFEKHLGQ</sequence>
<comment type="caution">
    <text evidence="1">The sequence shown here is derived from an EMBL/GenBank/DDBJ whole genome shotgun (WGS) entry which is preliminary data.</text>
</comment>
<dbReference type="Proteomes" id="UP001253848">
    <property type="component" value="Unassembled WGS sequence"/>
</dbReference>
<dbReference type="EMBL" id="JAVRHN010000001">
    <property type="protein sequence ID" value="MDT0684886.1"/>
    <property type="molecule type" value="Genomic_DNA"/>
</dbReference>
<protein>
    <submittedName>
        <fullName evidence="1">Uncharacterized protein</fullName>
    </submittedName>
</protein>
<accession>A0ABU3DMF3</accession>
<proteinExistence type="predicted"/>
<name>A0ABU3DMF3_9FLAO</name>
<evidence type="ECO:0000313" key="2">
    <source>
        <dbReference type="Proteomes" id="UP001253848"/>
    </source>
</evidence>
<evidence type="ECO:0000313" key="1">
    <source>
        <dbReference type="EMBL" id="MDT0684886.1"/>
    </source>
</evidence>
<gene>
    <name evidence="1" type="ORF">RM541_00800</name>
</gene>
<reference evidence="1 2" key="1">
    <citation type="submission" date="2023-09" db="EMBL/GenBank/DDBJ databases">
        <authorList>
            <person name="Rey-Velasco X."/>
        </authorList>
    </citation>
    <scope>NUCLEOTIDE SEQUENCE [LARGE SCALE GENOMIC DNA]</scope>
    <source>
        <strain evidence="1 2">F225</strain>
    </source>
</reference>
<dbReference type="RefSeq" id="WP_311498335.1">
    <property type="nucleotide sequence ID" value="NZ_JAVRHN010000001.1"/>
</dbReference>
<organism evidence="1 2">
    <name type="scientific">Autumnicola psychrophila</name>
    <dbReference type="NCBI Taxonomy" id="3075592"/>
    <lineage>
        <taxon>Bacteria</taxon>
        <taxon>Pseudomonadati</taxon>
        <taxon>Bacteroidota</taxon>
        <taxon>Flavobacteriia</taxon>
        <taxon>Flavobacteriales</taxon>
        <taxon>Flavobacteriaceae</taxon>
        <taxon>Autumnicola</taxon>
    </lineage>
</organism>
<keyword evidence="2" id="KW-1185">Reference proteome</keyword>